<evidence type="ECO:0000256" key="5">
    <source>
        <dbReference type="ARBA" id="ARBA00022692"/>
    </source>
</evidence>
<dbReference type="PROSITE" id="PS51257">
    <property type="entry name" value="PROKAR_LIPOPROTEIN"/>
    <property type="match status" value="1"/>
</dbReference>
<keyword evidence="13" id="KW-1185">Reference proteome</keyword>
<evidence type="ECO:0000256" key="2">
    <source>
        <dbReference type="ARBA" id="ARBA00008661"/>
    </source>
</evidence>
<dbReference type="Pfam" id="PF01762">
    <property type="entry name" value="Galactosyl_T"/>
    <property type="match status" value="1"/>
</dbReference>
<dbReference type="FunFam" id="3.90.550.50:FF:000001">
    <property type="entry name" value="Hexosyltransferase"/>
    <property type="match status" value="1"/>
</dbReference>
<keyword evidence="7 11" id="KW-1133">Transmembrane helix</keyword>
<dbReference type="GO" id="GO:0016758">
    <property type="term" value="F:hexosyltransferase activity"/>
    <property type="evidence" value="ECO:0007669"/>
    <property type="project" value="InterPro"/>
</dbReference>
<dbReference type="PANTHER" id="PTHR11214:SF314">
    <property type="entry name" value="HEXOSYLTRANSFERASE"/>
    <property type="match status" value="1"/>
</dbReference>
<comment type="subcellular location">
    <subcellularLocation>
        <location evidence="1 11">Golgi apparatus membrane</location>
        <topology evidence="1 11">Single-pass type II membrane protein</topology>
    </subcellularLocation>
</comment>
<name>A0AAV8WHW5_9CUCU</name>
<evidence type="ECO:0000256" key="8">
    <source>
        <dbReference type="ARBA" id="ARBA00023034"/>
    </source>
</evidence>
<dbReference type="InterPro" id="IPR002659">
    <property type="entry name" value="Glyco_trans_31"/>
</dbReference>
<evidence type="ECO:0000256" key="7">
    <source>
        <dbReference type="ARBA" id="ARBA00022989"/>
    </source>
</evidence>
<accession>A0AAV8WHW5</accession>
<gene>
    <name evidence="12" type="ORF">NQ315_009980</name>
</gene>
<organism evidence="12 13">
    <name type="scientific">Exocentrus adspersus</name>
    <dbReference type="NCBI Taxonomy" id="1586481"/>
    <lineage>
        <taxon>Eukaryota</taxon>
        <taxon>Metazoa</taxon>
        <taxon>Ecdysozoa</taxon>
        <taxon>Arthropoda</taxon>
        <taxon>Hexapoda</taxon>
        <taxon>Insecta</taxon>
        <taxon>Pterygota</taxon>
        <taxon>Neoptera</taxon>
        <taxon>Endopterygota</taxon>
        <taxon>Coleoptera</taxon>
        <taxon>Polyphaga</taxon>
        <taxon>Cucujiformia</taxon>
        <taxon>Chrysomeloidea</taxon>
        <taxon>Cerambycidae</taxon>
        <taxon>Lamiinae</taxon>
        <taxon>Acanthocinini</taxon>
        <taxon>Exocentrus</taxon>
    </lineage>
</organism>
<evidence type="ECO:0000256" key="6">
    <source>
        <dbReference type="ARBA" id="ARBA00022968"/>
    </source>
</evidence>
<evidence type="ECO:0000256" key="1">
    <source>
        <dbReference type="ARBA" id="ARBA00004323"/>
    </source>
</evidence>
<feature type="transmembrane region" description="Helical" evidence="11">
    <location>
        <begin position="7"/>
        <end position="27"/>
    </location>
</feature>
<dbReference type="Proteomes" id="UP001159042">
    <property type="component" value="Unassembled WGS sequence"/>
</dbReference>
<keyword evidence="3 11" id="KW-0328">Glycosyltransferase</keyword>
<comment type="similarity">
    <text evidence="2 11">Belongs to the glycosyltransferase 31 family.</text>
</comment>
<keyword evidence="6 11" id="KW-0735">Signal-anchor</keyword>
<sequence>MKSVPRAILCMIGLVFGCFLFLLTVPIDREGKNWCLKLLIYAVNVVGWEFNTTRNTSQYVLRNEFNSVIMPERVCDQKSLLVMMVCSAPANFEARRAIRETWGSERRVLGHSVSLYFLIGETVNSSMQNEVVLESDQFGDIIQERFIDSYNNLTLKSIVMLKLATTYCINTTSYLLKIDDDMFVNVPRLVESLSDRNESTNVLLGKLICGARPIKDISSKWYSPRYMYQEKVYPNYLSGTGYVMSLDVAKRLFDTTLMTPIFHLEDIYLTGICAKKAGIKPHNQPMFTYRQLHYEPCEFRNLVTMHHFPPLLLRETFEALRDPDLDKNCEKYKPMFDSHRWLLNNILKPNRTNRKNRCD</sequence>
<dbReference type="GO" id="GO:0006493">
    <property type="term" value="P:protein O-linked glycosylation"/>
    <property type="evidence" value="ECO:0007669"/>
    <property type="project" value="TreeGrafter"/>
</dbReference>
<dbReference type="EC" id="2.4.1.-" evidence="11"/>
<evidence type="ECO:0000256" key="3">
    <source>
        <dbReference type="ARBA" id="ARBA00022676"/>
    </source>
</evidence>
<evidence type="ECO:0000313" key="13">
    <source>
        <dbReference type="Proteomes" id="UP001159042"/>
    </source>
</evidence>
<evidence type="ECO:0000256" key="11">
    <source>
        <dbReference type="RuleBase" id="RU363063"/>
    </source>
</evidence>
<proteinExistence type="inferred from homology"/>
<keyword evidence="5 11" id="KW-0812">Transmembrane</keyword>
<protein>
    <recommendedName>
        <fullName evidence="11">Hexosyltransferase</fullName>
        <ecNumber evidence="11">2.4.1.-</ecNumber>
    </recommendedName>
</protein>
<dbReference type="PANTHER" id="PTHR11214">
    <property type="entry name" value="BETA-1,3-N-ACETYLGLUCOSAMINYLTRANSFERASE"/>
    <property type="match status" value="1"/>
</dbReference>
<evidence type="ECO:0000256" key="9">
    <source>
        <dbReference type="ARBA" id="ARBA00023136"/>
    </source>
</evidence>
<evidence type="ECO:0000256" key="4">
    <source>
        <dbReference type="ARBA" id="ARBA00022679"/>
    </source>
</evidence>
<dbReference type="EMBL" id="JANEYG010000001">
    <property type="protein sequence ID" value="KAJ8926123.1"/>
    <property type="molecule type" value="Genomic_DNA"/>
</dbReference>
<comment type="caution">
    <text evidence="12">The sequence shown here is derived from an EMBL/GenBank/DDBJ whole genome shotgun (WGS) entry which is preliminary data.</text>
</comment>
<keyword evidence="9 11" id="KW-0472">Membrane</keyword>
<evidence type="ECO:0000256" key="10">
    <source>
        <dbReference type="ARBA" id="ARBA00023180"/>
    </source>
</evidence>
<reference evidence="12 13" key="1">
    <citation type="journal article" date="2023" name="Insect Mol. Biol.">
        <title>Genome sequencing provides insights into the evolution of gene families encoding plant cell wall-degrading enzymes in longhorned beetles.</title>
        <authorList>
            <person name="Shin N.R."/>
            <person name="Okamura Y."/>
            <person name="Kirsch R."/>
            <person name="Pauchet Y."/>
        </authorList>
    </citation>
    <scope>NUCLEOTIDE SEQUENCE [LARGE SCALE GENOMIC DNA]</scope>
    <source>
        <strain evidence="12">EAD_L_NR</strain>
    </source>
</reference>
<evidence type="ECO:0000313" key="12">
    <source>
        <dbReference type="EMBL" id="KAJ8926123.1"/>
    </source>
</evidence>
<dbReference type="AlphaFoldDB" id="A0AAV8WHW5"/>
<keyword evidence="4" id="KW-0808">Transferase</keyword>
<dbReference type="GO" id="GO:0000139">
    <property type="term" value="C:Golgi membrane"/>
    <property type="evidence" value="ECO:0007669"/>
    <property type="project" value="UniProtKB-SubCell"/>
</dbReference>
<dbReference type="Gene3D" id="3.90.550.50">
    <property type="match status" value="1"/>
</dbReference>
<keyword evidence="8 11" id="KW-0333">Golgi apparatus</keyword>
<keyword evidence="10" id="KW-0325">Glycoprotein</keyword>